<dbReference type="GO" id="GO:0005524">
    <property type="term" value="F:ATP binding"/>
    <property type="evidence" value="ECO:0007669"/>
    <property type="project" value="UniProtKB-KW"/>
</dbReference>
<dbReference type="AlphaFoldDB" id="A0A8E2DP01"/>
<keyword evidence="4" id="KW-0067">ATP-binding</keyword>
<organism evidence="6 7">
    <name type="scientific">Obba rivulosa</name>
    <dbReference type="NCBI Taxonomy" id="1052685"/>
    <lineage>
        <taxon>Eukaryota</taxon>
        <taxon>Fungi</taxon>
        <taxon>Dikarya</taxon>
        <taxon>Basidiomycota</taxon>
        <taxon>Agaricomycotina</taxon>
        <taxon>Agaricomycetes</taxon>
        <taxon>Polyporales</taxon>
        <taxon>Gelatoporiaceae</taxon>
        <taxon>Obba</taxon>
    </lineage>
</organism>
<dbReference type="PANTHER" id="PTHR48016">
    <property type="entry name" value="MAP KINASE KINASE KINASE SSK2-RELATED-RELATED"/>
    <property type="match status" value="1"/>
</dbReference>
<dbReference type="InterPro" id="IPR011009">
    <property type="entry name" value="Kinase-like_dom_sf"/>
</dbReference>
<dbReference type="EMBL" id="KV722370">
    <property type="protein sequence ID" value="OCH92338.1"/>
    <property type="molecule type" value="Genomic_DNA"/>
</dbReference>
<dbReference type="PROSITE" id="PS50011">
    <property type="entry name" value="PROTEIN_KINASE_DOM"/>
    <property type="match status" value="1"/>
</dbReference>
<dbReference type="Gene3D" id="3.30.200.20">
    <property type="entry name" value="Phosphorylase Kinase, domain 1"/>
    <property type="match status" value="1"/>
</dbReference>
<keyword evidence="7" id="KW-1185">Reference proteome</keyword>
<dbReference type="PANTHER" id="PTHR48016:SF48">
    <property type="entry name" value="SERINE_THREONINE-PROTEIN KINASE BCK1_SLK1_SSP31"/>
    <property type="match status" value="1"/>
</dbReference>
<gene>
    <name evidence="6" type="ORF">OBBRIDRAFT_726923</name>
</gene>
<keyword evidence="1" id="KW-0808">Transferase</keyword>
<proteinExistence type="predicted"/>
<dbReference type="Proteomes" id="UP000250043">
    <property type="component" value="Unassembled WGS sequence"/>
</dbReference>
<evidence type="ECO:0000256" key="4">
    <source>
        <dbReference type="ARBA" id="ARBA00022840"/>
    </source>
</evidence>
<evidence type="ECO:0000256" key="3">
    <source>
        <dbReference type="ARBA" id="ARBA00022777"/>
    </source>
</evidence>
<dbReference type="InterPro" id="IPR050538">
    <property type="entry name" value="MAP_kinase_kinase_kinase"/>
</dbReference>
<name>A0A8E2DP01_9APHY</name>
<evidence type="ECO:0000259" key="5">
    <source>
        <dbReference type="PROSITE" id="PS50011"/>
    </source>
</evidence>
<evidence type="ECO:0000313" key="6">
    <source>
        <dbReference type="EMBL" id="OCH92338.1"/>
    </source>
</evidence>
<protein>
    <submittedName>
        <fullName evidence="6">Kinase-like protein</fullName>
    </submittedName>
</protein>
<reference evidence="6 7" key="1">
    <citation type="submission" date="2016-07" db="EMBL/GenBank/DDBJ databases">
        <title>Draft genome of the white-rot fungus Obba rivulosa 3A-2.</title>
        <authorList>
            <consortium name="DOE Joint Genome Institute"/>
            <person name="Miettinen O."/>
            <person name="Riley R."/>
            <person name="Acob R."/>
            <person name="Barry K."/>
            <person name="Cullen D."/>
            <person name="De Vries R."/>
            <person name="Hainaut M."/>
            <person name="Hatakka A."/>
            <person name="Henrissat B."/>
            <person name="Hilden K."/>
            <person name="Kuo R."/>
            <person name="Labutti K."/>
            <person name="Lipzen A."/>
            <person name="Makela M.R."/>
            <person name="Sandor L."/>
            <person name="Spatafora J.W."/>
            <person name="Grigoriev I.V."/>
            <person name="Hibbett D.S."/>
        </authorList>
    </citation>
    <scope>NUCLEOTIDE SEQUENCE [LARGE SCALE GENOMIC DNA]</scope>
    <source>
        <strain evidence="6 7">3A-2</strain>
    </source>
</reference>
<dbReference type="GO" id="GO:0004672">
    <property type="term" value="F:protein kinase activity"/>
    <property type="evidence" value="ECO:0007669"/>
    <property type="project" value="InterPro"/>
</dbReference>
<dbReference type="InterPro" id="IPR000719">
    <property type="entry name" value="Prot_kinase_dom"/>
</dbReference>
<evidence type="ECO:0000313" key="7">
    <source>
        <dbReference type="Proteomes" id="UP000250043"/>
    </source>
</evidence>
<sequence length="287" mass="32108">MFFCSFRLISSIAVRNWIRGEHIGRGTTGSDVYLALNAVTGEMMAIRQVRILDDCDESSQNNSAIRALRWEHDVLKDLDHQNLVQGLGYTEKAGVCTLFLEYVAGGSLQTCIDKYGRINEEVTKSFAREILSALEYLHSKGIIHTHLKSSNILLEPYGRCKVSDFGNCIRDNGTSADRRLSSAPGSIFWMAPEARNSSDWRSPMDIWSFGCIVLEMWTGRKPWGGVDASSVPMTDPLASEEVTLSPLAEDFRQSCFAKDPSHRATAAQLRQHGYLEAQPDWTFTGFK</sequence>
<keyword evidence="3 6" id="KW-0418">Kinase</keyword>
<keyword evidence="2" id="KW-0547">Nucleotide-binding</keyword>
<dbReference type="GO" id="GO:0000165">
    <property type="term" value="P:MAPK cascade"/>
    <property type="evidence" value="ECO:0007669"/>
    <property type="project" value="UniProtKB-ARBA"/>
</dbReference>
<accession>A0A8E2DP01</accession>
<dbReference type="Gene3D" id="1.10.510.10">
    <property type="entry name" value="Transferase(Phosphotransferase) domain 1"/>
    <property type="match status" value="1"/>
</dbReference>
<dbReference type="Pfam" id="PF00069">
    <property type="entry name" value="Pkinase"/>
    <property type="match status" value="1"/>
</dbReference>
<dbReference type="OrthoDB" id="266718at2759"/>
<dbReference type="SUPFAM" id="SSF56112">
    <property type="entry name" value="Protein kinase-like (PK-like)"/>
    <property type="match status" value="1"/>
</dbReference>
<feature type="domain" description="Protein kinase" evidence="5">
    <location>
        <begin position="17"/>
        <end position="275"/>
    </location>
</feature>
<evidence type="ECO:0000256" key="1">
    <source>
        <dbReference type="ARBA" id="ARBA00022679"/>
    </source>
</evidence>
<evidence type="ECO:0000256" key="2">
    <source>
        <dbReference type="ARBA" id="ARBA00022741"/>
    </source>
</evidence>